<dbReference type="EMBL" id="MGFH01000178">
    <property type="protein sequence ID" value="OGM03305.1"/>
    <property type="molecule type" value="Genomic_DNA"/>
</dbReference>
<evidence type="ECO:0000256" key="1">
    <source>
        <dbReference type="SAM" id="MobiDB-lite"/>
    </source>
</evidence>
<evidence type="ECO:0000313" key="2">
    <source>
        <dbReference type="EMBL" id="OGM03305.1"/>
    </source>
</evidence>
<evidence type="ECO:0000313" key="3">
    <source>
        <dbReference type="Proteomes" id="UP000178735"/>
    </source>
</evidence>
<feature type="compositionally biased region" description="Basic residues" evidence="1">
    <location>
        <begin position="24"/>
        <end position="37"/>
    </location>
</feature>
<protein>
    <submittedName>
        <fullName evidence="2">Uncharacterized protein</fullName>
    </submittedName>
</protein>
<gene>
    <name evidence="2" type="ORF">A2008_06070</name>
</gene>
<feature type="compositionally biased region" description="Low complexity" evidence="1">
    <location>
        <begin position="14"/>
        <end position="23"/>
    </location>
</feature>
<comment type="caution">
    <text evidence="2">The sequence shown here is derived from an EMBL/GenBank/DDBJ whole genome shotgun (WGS) entry which is preliminary data.</text>
</comment>
<proteinExistence type="predicted"/>
<dbReference type="AlphaFoldDB" id="A0A1F7WMR9"/>
<feature type="region of interest" description="Disordered" evidence="1">
    <location>
        <begin position="1"/>
        <end position="59"/>
    </location>
</feature>
<dbReference type="Proteomes" id="UP000178735">
    <property type="component" value="Unassembled WGS sequence"/>
</dbReference>
<organism evidence="2 3">
    <name type="scientific">Candidatus Wallbacteria bacterium GWC2_49_35</name>
    <dbReference type="NCBI Taxonomy" id="1817813"/>
    <lineage>
        <taxon>Bacteria</taxon>
        <taxon>Candidatus Walliibacteriota</taxon>
    </lineage>
</organism>
<name>A0A1F7WMR9_9BACT</name>
<sequence>MPCRRRREADSPAKKQLAGNKLKANNKQKQKQKQKQNKNRDRIKVETENVAACENKASG</sequence>
<reference evidence="2 3" key="1">
    <citation type="journal article" date="2016" name="Nat. Commun.">
        <title>Thousands of microbial genomes shed light on interconnected biogeochemical processes in an aquifer system.</title>
        <authorList>
            <person name="Anantharaman K."/>
            <person name="Brown C.T."/>
            <person name="Hug L.A."/>
            <person name="Sharon I."/>
            <person name="Castelle C.J."/>
            <person name="Probst A.J."/>
            <person name="Thomas B.C."/>
            <person name="Singh A."/>
            <person name="Wilkins M.J."/>
            <person name="Karaoz U."/>
            <person name="Brodie E.L."/>
            <person name="Williams K.H."/>
            <person name="Hubbard S.S."/>
            <person name="Banfield J.F."/>
        </authorList>
    </citation>
    <scope>NUCLEOTIDE SEQUENCE [LARGE SCALE GENOMIC DNA]</scope>
</reference>
<accession>A0A1F7WMR9</accession>
<feature type="compositionally biased region" description="Basic and acidic residues" evidence="1">
    <location>
        <begin position="38"/>
        <end position="47"/>
    </location>
</feature>